<dbReference type="GO" id="GO:0005739">
    <property type="term" value="C:mitochondrion"/>
    <property type="evidence" value="ECO:0007669"/>
    <property type="project" value="EnsemblFungi"/>
</dbReference>
<feature type="region of interest" description="Disordered" evidence="3">
    <location>
        <begin position="1"/>
        <end position="20"/>
    </location>
</feature>
<feature type="region of interest" description="Disordered" evidence="3">
    <location>
        <begin position="124"/>
        <end position="170"/>
    </location>
</feature>
<sequence length="660" mass="73085">MVRSSDEFLVSKHSMSDDDHHSVIANLAEVRPYEIQPLHSESNLQSEAVSIASSNNRLSRTKTSQSQLSRVLTGIKDDQLQDEENKSQYRERGEAEFIFVDELEKATTHKSRFGEELKENLDTTGEYGARFSSTEEEKTRGRKKRNDGQIGQAGEEEVEDDEEKDEGEIVTEKSDYRVDGGFAWLMAVCAMLALFSTWGANAAFGVFLNFYLNNGTFPEATEYDYALIGGIVVCLANILSPFSALLYKVFGFKVVCFIGIVFQTAGWILASFSKRIWHLYLTQGVLVGISFSLIFIPATLVLPTWFRTRKAASMGTCVAGAGLGGLVFSLSLNKVIQETGDQKWALRMVGLVALTTASFSALLMRPRAYNPPSLKERLSAASIKNHIRVIFDIKVFKNLGICFVSLWFAIALLGYTLMLFSLSSYATSVGLNHSQASTLTAIMNAAQVVGRPSMGLIADRVGRANFTGSCSLVICILLYAFWINATSYGALIAFSVIIGLMIGVGSSLAQPLAADSLEGELEKLPAGWSGINIFVSFFCLVAEVIALALVQKTASKPYLHTQIFAGTCFFACFLVILPLREYLVRKVLTDRYELAKNRLKVVENGGGFVDKNRYLKAQEKGDDIEENEEEILLERIERYEQLLSTSSRAYFIRLAYPIKV</sequence>
<dbReference type="SUPFAM" id="SSF103473">
    <property type="entry name" value="MFS general substrate transporter"/>
    <property type="match status" value="1"/>
</dbReference>
<feature type="transmembrane region" description="Helical" evidence="4">
    <location>
        <begin position="464"/>
        <end position="482"/>
    </location>
</feature>
<keyword evidence="4" id="KW-1133">Transmembrane helix</keyword>
<feature type="transmembrane region" description="Helical" evidence="4">
    <location>
        <begin position="344"/>
        <end position="364"/>
    </location>
</feature>
<dbReference type="Proteomes" id="UP000001996">
    <property type="component" value="Unassembled WGS sequence"/>
</dbReference>
<evidence type="ECO:0000256" key="4">
    <source>
        <dbReference type="SAM" id="Phobius"/>
    </source>
</evidence>
<comment type="subcellular location">
    <subcellularLocation>
        <location evidence="1">Membrane</location>
        <topology evidence="1">Multi-pass membrane protein</topology>
    </subcellularLocation>
</comment>
<evidence type="ECO:0000313" key="6">
    <source>
        <dbReference type="Proteomes" id="UP000001996"/>
    </source>
</evidence>
<dbReference type="EMBL" id="CH981528">
    <property type="protein sequence ID" value="EDK45907.1"/>
    <property type="molecule type" value="Genomic_DNA"/>
</dbReference>
<dbReference type="Gene3D" id="1.20.1250.20">
    <property type="entry name" value="MFS general substrate transporter like domains"/>
    <property type="match status" value="2"/>
</dbReference>
<dbReference type="InterPro" id="IPR036259">
    <property type="entry name" value="MFS_trans_sf"/>
</dbReference>
<comment type="similarity">
    <text evidence="2">Belongs to the major facilitator superfamily. Monocarboxylate porter (TC 2.A.1.13) family.</text>
</comment>
<dbReference type="PANTHER" id="PTHR11360:SF315">
    <property type="entry name" value="TRANSPORTER MCH2-RELATED"/>
    <property type="match status" value="1"/>
</dbReference>
<proteinExistence type="inferred from homology"/>
<evidence type="ECO:0008006" key="7">
    <source>
        <dbReference type="Google" id="ProtNLM"/>
    </source>
</evidence>
<organism evidence="5 6">
    <name type="scientific">Lodderomyces elongisporus (strain ATCC 11503 / CBS 2605 / JCM 1781 / NBRC 1676 / NRRL YB-4239)</name>
    <name type="common">Yeast</name>
    <name type="synonym">Saccharomyces elongisporus</name>
    <dbReference type="NCBI Taxonomy" id="379508"/>
    <lineage>
        <taxon>Eukaryota</taxon>
        <taxon>Fungi</taxon>
        <taxon>Dikarya</taxon>
        <taxon>Ascomycota</taxon>
        <taxon>Saccharomycotina</taxon>
        <taxon>Pichiomycetes</taxon>
        <taxon>Debaryomycetaceae</taxon>
        <taxon>Candida/Lodderomyces clade</taxon>
        <taxon>Lodderomyces</taxon>
    </lineage>
</organism>
<feature type="transmembrane region" description="Helical" evidence="4">
    <location>
        <begin position="223"/>
        <end position="244"/>
    </location>
</feature>
<dbReference type="Pfam" id="PF07690">
    <property type="entry name" value="MFS_1"/>
    <property type="match status" value="1"/>
</dbReference>
<feature type="transmembrane region" description="Helical" evidence="4">
    <location>
        <begin position="530"/>
        <end position="550"/>
    </location>
</feature>
<dbReference type="VEuPathDB" id="FungiDB:LELG_04086"/>
<keyword evidence="4" id="KW-0812">Transmembrane</keyword>
<feature type="transmembrane region" description="Helical" evidence="4">
    <location>
        <begin position="182"/>
        <end position="211"/>
    </location>
</feature>
<dbReference type="FunCoup" id="A5E399">
    <property type="interactions" value="430"/>
</dbReference>
<dbReference type="CDD" id="cd17352">
    <property type="entry name" value="MFS_MCT_SLC16"/>
    <property type="match status" value="1"/>
</dbReference>
<gene>
    <name evidence="5" type="ORF">LELG_04086</name>
</gene>
<dbReference type="KEGG" id="lel:PVL30_004910"/>
<dbReference type="GeneID" id="5232185"/>
<dbReference type="OMA" id="LYAFWIN"/>
<dbReference type="GO" id="GO:0022857">
    <property type="term" value="F:transmembrane transporter activity"/>
    <property type="evidence" value="ECO:0007669"/>
    <property type="project" value="InterPro"/>
</dbReference>
<accession>A5E399</accession>
<dbReference type="InterPro" id="IPR011701">
    <property type="entry name" value="MFS"/>
</dbReference>
<feature type="transmembrane region" description="Helical" evidence="4">
    <location>
        <begin position="284"/>
        <end position="306"/>
    </location>
</feature>
<dbReference type="PANTHER" id="PTHR11360">
    <property type="entry name" value="MONOCARBOXYLATE TRANSPORTER"/>
    <property type="match status" value="1"/>
</dbReference>
<protein>
    <recommendedName>
        <fullName evidence="7">Major facilitator superfamily (MFS) profile domain-containing protein</fullName>
    </recommendedName>
</protein>
<keyword evidence="6" id="KW-1185">Reference proteome</keyword>
<dbReference type="OrthoDB" id="2213137at2759"/>
<name>A5E399_LODEL</name>
<dbReference type="HOGENOM" id="CLU_001265_1_2_1"/>
<dbReference type="InParanoid" id="A5E399"/>
<evidence type="ECO:0000256" key="3">
    <source>
        <dbReference type="SAM" id="MobiDB-lite"/>
    </source>
</evidence>
<feature type="transmembrane region" description="Helical" evidence="4">
    <location>
        <begin position="250"/>
        <end position="272"/>
    </location>
</feature>
<evidence type="ECO:0000256" key="1">
    <source>
        <dbReference type="ARBA" id="ARBA00004141"/>
    </source>
</evidence>
<feature type="compositionally biased region" description="Acidic residues" evidence="3">
    <location>
        <begin position="154"/>
        <end position="169"/>
    </location>
</feature>
<reference evidence="5 6" key="1">
    <citation type="journal article" date="2009" name="Nature">
        <title>Evolution of pathogenicity and sexual reproduction in eight Candida genomes.</title>
        <authorList>
            <person name="Butler G."/>
            <person name="Rasmussen M.D."/>
            <person name="Lin M.F."/>
            <person name="Santos M.A."/>
            <person name="Sakthikumar S."/>
            <person name="Munro C.A."/>
            <person name="Rheinbay E."/>
            <person name="Grabherr M."/>
            <person name="Forche A."/>
            <person name="Reedy J.L."/>
            <person name="Agrafioti I."/>
            <person name="Arnaud M.B."/>
            <person name="Bates S."/>
            <person name="Brown A.J."/>
            <person name="Brunke S."/>
            <person name="Costanzo M.C."/>
            <person name="Fitzpatrick D.A."/>
            <person name="de Groot P.W."/>
            <person name="Harris D."/>
            <person name="Hoyer L.L."/>
            <person name="Hube B."/>
            <person name="Klis F.M."/>
            <person name="Kodira C."/>
            <person name="Lennard N."/>
            <person name="Logue M.E."/>
            <person name="Martin R."/>
            <person name="Neiman A.M."/>
            <person name="Nikolaou E."/>
            <person name="Quail M.A."/>
            <person name="Quinn J."/>
            <person name="Santos M.C."/>
            <person name="Schmitzberger F.F."/>
            <person name="Sherlock G."/>
            <person name="Shah P."/>
            <person name="Silverstein K.A."/>
            <person name="Skrzypek M.S."/>
            <person name="Soll D."/>
            <person name="Staggs R."/>
            <person name="Stansfield I."/>
            <person name="Stumpf M.P."/>
            <person name="Sudbery P.E."/>
            <person name="Srikantha T."/>
            <person name="Zeng Q."/>
            <person name="Berman J."/>
            <person name="Berriman M."/>
            <person name="Heitman J."/>
            <person name="Gow N.A."/>
            <person name="Lorenz M.C."/>
            <person name="Birren B.W."/>
            <person name="Kellis M."/>
            <person name="Cuomo C.A."/>
        </authorList>
    </citation>
    <scope>NUCLEOTIDE SEQUENCE [LARGE SCALE GENOMIC DNA]</scope>
    <source>
        <strain evidence="6">ATCC 11503 / BCRC 21390 / CBS 2605 / JCM 1781 / NBRC 1676 / NRRL YB-4239</strain>
    </source>
</reference>
<feature type="region of interest" description="Disordered" evidence="3">
    <location>
        <begin position="50"/>
        <end position="69"/>
    </location>
</feature>
<evidence type="ECO:0000256" key="2">
    <source>
        <dbReference type="ARBA" id="ARBA00006727"/>
    </source>
</evidence>
<dbReference type="InterPro" id="IPR050327">
    <property type="entry name" value="Proton-linked_MCT"/>
</dbReference>
<feature type="transmembrane region" description="Helical" evidence="4">
    <location>
        <begin position="398"/>
        <end position="420"/>
    </location>
</feature>
<feature type="transmembrane region" description="Helical" evidence="4">
    <location>
        <begin position="312"/>
        <end position="332"/>
    </location>
</feature>
<dbReference type="AlphaFoldDB" id="A5E399"/>
<dbReference type="GO" id="GO:0016020">
    <property type="term" value="C:membrane"/>
    <property type="evidence" value="ECO:0007669"/>
    <property type="project" value="UniProtKB-SubCell"/>
</dbReference>
<evidence type="ECO:0000313" key="5">
    <source>
        <dbReference type="EMBL" id="EDK45907.1"/>
    </source>
</evidence>
<feature type="transmembrane region" description="Helical" evidence="4">
    <location>
        <begin position="562"/>
        <end position="579"/>
    </location>
</feature>
<dbReference type="eggNOG" id="KOG2504">
    <property type="taxonomic scope" value="Eukaryota"/>
</dbReference>
<keyword evidence="4" id="KW-0472">Membrane</keyword>
<feature type="transmembrane region" description="Helical" evidence="4">
    <location>
        <begin position="488"/>
        <end position="509"/>
    </location>
</feature>